<keyword evidence="4" id="KW-0479">Metal-binding</keyword>
<name>U4LJG4_PYROM</name>
<dbReference type="STRING" id="1076935.U4LJG4"/>
<dbReference type="GO" id="GO:0003688">
    <property type="term" value="F:DNA replication origin binding"/>
    <property type="evidence" value="ECO:0007669"/>
    <property type="project" value="TreeGrafter"/>
</dbReference>
<evidence type="ECO:0000259" key="10">
    <source>
        <dbReference type="Pfam" id="PF22379"/>
    </source>
</evidence>
<evidence type="ECO:0000256" key="2">
    <source>
        <dbReference type="ARBA" id="ARBA00009679"/>
    </source>
</evidence>
<gene>
    <name evidence="11" type="ORF">PCON_12567</name>
</gene>
<comment type="subcellular location">
    <subcellularLocation>
        <location evidence="1">Nucleus</location>
    </subcellularLocation>
</comment>
<keyword evidence="3" id="KW-0235">DNA replication</keyword>
<protein>
    <submittedName>
        <fullName evidence="11">Similar to DNA replication licensing factor mcm10 acc. no. O42709</fullName>
    </submittedName>
</protein>
<feature type="region of interest" description="Disordered" evidence="8">
    <location>
        <begin position="309"/>
        <end position="337"/>
    </location>
</feature>
<dbReference type="Pfam" id="PF09329">
    <property type="entry name" value="zf-primase"/>
    <property type="match status" value="1"/>
</dbReference>
<evidence type="ECO:0000313" key="12">
    <source>
        <dbReference type="Proteomes" id="UP000018144"/>
    </source>
</evidence>
<accession>U4LJG4</accession>
<dbReference type="Gene3D" id="2.40.50.140">
    <property type="entry name" value="Nucleic acid-binding proteins"/>
    <property type="match status" value="1"/>
</dbReference>
<proteinExistence type="inferred from homology"/>
<feature type="compositionally biased region" description="Basic and acidic residues" evidence="8">
    <location>
        <begin position="187"/>
        <end position="202"/>
    </location>
</feature>
<dbReference type="eggNOG" id="KOG3056">
    <property type="taxonomic scope" value="Eukaryota"/>
</dbReference>
<feature type="domain" description="Zinc finger Mcm10/DnaG-type" evidence="9">
    <location>
        <begin position="483"/>
        <end position="528"/>
    </location>
</feature>
<evidence type="ECO:0000256" key="8">
    <source>
        <dbReference type="SAM" id="MobiDB-lite"/>
    </source>
</evidence>
<comment type="similarity">
    <text evidence="2">Belongs to the MCM10 family.</text>
</comment>
<dbReference type="GO" id="GO:0043596">
    <property type="term" value="C:nuclear replication fork"/>
    <property type="evidence" value="ECO:0007669"/>
    <property type="project" value="TreeGrafter"/>
</dbReference>
<dbReference type="AlphaFoldDB" id="U4LJG4"/>
<dbReference type="GO" id="GO:0006270">
    <property type="term" value="P:DNA replication initiation"/>
    <property type="evidence" value="ECO:0007669"/>
    <property type="project" value="InterPro"/>
</dbReference>
<evidence type="ECO:0000256" key="1">
    <source>
        <dbReference type="ARBA" id="ARBA00004123"/>
    </source>
</evidence>
<evidence type="ECO:0000256" key="7">
    <source>
        <dbReference type="ARBA" id="ARBA00023242"/>
    </source>
</evidence>
<dbReference type="InterPro" id="IPR055065">
    <property type="entry name" value="OB_MCM10"/>
</dbReference>
<feature type="region of interest" description="Disordered" evidence="8">
    <location>
        <begin position="83"/>
        <end position="280"/>
    </location>
</feature>
<feature type="compositionally biased region" description="Basic residues" evidence="8">
    <location>
        <begin position="83"/>
        <end position="94"/>
    </location>
</feature>
<evidence type="ECO:0000256" key="6">
    <source>
        <dbReference type="ARBA" id="ARBA00022833"/>
    </source>
</evidence>
<feature type="compositionally biased region" description="Low complexity" evidence="8">
    <location>
        <begin position="97"/>
        <end position="106"/>
    </location>
</feature>
<evidence type="ECO:0000313" key="11">
    <source>
        <dbReference type="EMBL" id="CCX32229.1"/>
    </source>
</evidence>
<dbReference type="PANTHER" id="PTHR13454">
    <property type="entry name" value="PROTEIN MCM10 HOMOLOG"/>
    <property type="match status" value="1"/>
</dbReference>
<keyword evidence="7" id="KW-0539">Nucleus</keyword>
<dbReference type="GO" id="GO:0008270">
    <property type="term" value="F:zinc ion binding"/>
    <property type="evidence" value="ECO:0007669"/>
    <property type="project" value="UniProtKB-KW"/>
</dbReference>
<dbReference type="InterPro" id="IPR015408">
    <property type="entry name" value="Znf_Mcm10/DnaG"/>
</dbReference>
<feature type="region of interest" description="Disordered" evidence="8">
    <location>
        <begin position="1"/>
        <end position="66"/>
    </location>
</feature>
<evidence type="ECO:0000256" key="3">
    <source>
        <dbReference type="ARBA" id="ARBA00022705"/>
    </source>
</evidence>
<dbReference type="OMA" id="IGFCKAV"/>
<reference evidence="11 12" key="1">
    <citation type="journal article" date="2013" name="PLoS Genet.">
        <title>The genome and development-dependent transcriptomes of Pyronema confluens: a window into fungal evolution.</title>
        <authorList>
            <person name="Traeger S."/>
            <person name="Altegoer F."/>
            <person name="Freitag M."/>
            <person name="Gabaldon T."/>
            <person name="Kempken F."/>
            <person name="Kumar A."/>
            <person name="Marcet-Houben M."/>
            <person name="Poggeler S."/>
            <person name="Stajich J.E."/>
            <person name="Nowrousian M."/>
        </authorList>
    </citation>
    <scope>NUCLEOTIDE SEQUENCE [LARGE SCALE GENOMIC DNA]</scope>
    <source>
        <strain evidence="12">CBS 100304</strain>
        <tissue evidence="11">Vegetative mycelium</tissue>
    </source>
</reference>
<evidence type="ECO:0000256" key="4">
    <source>
        <dbReference type="ARBA" id="ARBA00022723"/>
    </source>
</evidence>
<dbReference type="Proteomes" id="UP000018144">
    <property type="component" value="Unassembled WGS sequence"/>
</dbReference>
<keyword evidence="6" id="KW-0862">Zinc</keyword>
<sequence length="731" mass="79921">MSANKDIVWPPQTTQDVLNLTPRKNRVQHFSPANPPTSPSPLRRSTGPKMMDDGPSDDGSDTDEDEELLKLKLARIEAKLKLKKLQRQQQKKKQVPSAASIAAASAVEQQKKAEAQIQVPVSPSAKQMLAQAPPSPKSPSRVLLGIDRGLTGKDVSLRRAPQYRKQPPPAARAPSPPRPAKTFSQRLAEERSKDKQAAEKKQHIASTRSKGFGLEDSPSTNRTSRPVSWDSTTTRPLSRDSARPSSRDSSVSTAAAQKATHSFTSMLDSGKEPPKTNMSASFSFGTTSTVFTGVPTAVSQSFNGVPSQRILPVRPSTAPSEPTYTKEKEESTDEAGFDSFSGLHLSRRTTPHATVTRHLSNKTVYQLPQLLKIVVSPSYEPPDVEGDWVVLATICSKSDPRAVGQNTTSEKTGKKYMVMQLTDLKWEIELFLFGAGFERFWKLPVGTVIALLNPGVMKPRNNDSGKFSLTITDDSADCVLEIGAARDLGFCRTTKRDGKQCNTWIDKRHTSFCAFHVEQTVKKARSSRAEVSSMTAMFSPPKKGAVKPRKFFGGRGGGRAGGLDNGLLNEGPIMDMPQRMGGAGGAVYVAPGRSTAQLLDDEDYLASNFRAGGGTKEERLHRRLEEGKRERELTKRIIESQGRDGGLGAQYLRTRIGETEEGKKATKAAAESRKQASDALASLRSKAQLARDVKLSPIRRKRSGADLRPVVKKTRFKVPDDSDDDLDIVHE</sequence>
<dbReference type="PANTHER" id="PTHR13454:SF11">
    <property type="entry name" value="PROTEIN MCM10 HOMOLOG"/>
    <property type="match status" value="1"/>
</dbReference>
<feature type="compositionally biased region" description="Polar residues" evidence="8">
    <location>
        <begin position="217"/>
        <end position="234"/>
    </location>
</feature>
<feature type="compositionally biased region" description="Pro residues" evidence="8">
    <location>
        <begin position="166"/>
        <end position="179"/>
    </location>
</feature>
<feature type="compositionally biased region" description="Basic and acidic residues" evidence="8">
    <location>
        <begin position="237"/>
        <end position="246"/>
    </location>
</feature>
<keyword evidence="12" id="KW-1185">Reference proteome</keyword>
<evidence type="ECO:0000259" key="9">
    <source>
        <dbReference type="Pfam" id="PF09329"/>
    </source>
</evidence>
<dbReference type="Pfam" id="PF22379">
    <property type="entry name" value="OB_MCM10"/>
    <property type="match status" value="1"/>
</dbReference>
<evidence type="ECO:0000256" key="5">
    <source>
        <dbReference type="ARBA" id="ARBA00022771"/>
    </source>
</evidence>
<dbReference type="InterPro" id="IPR040184">
    <property type="entry name" value="Mcm10"/>
</dbReference>
<feature type="domain" description="MCM10 OB-fold" evidence="10">
    <location>
        <begin position="340"/>
        <end position="472"/>
    </location>
</feature>
<dbReference type="GO" id="GO:0003697">
    <property type="term" value="F:single-stranded DNA binding"/>
    <property type="evidence" value="ECO:0007669"/>
    <property type="project" value="InterPro"/>
</dbReference>
<keyword evidence="5" id="KW-0863">Zinc-finger</keyword>
<dbReference type="OrthoDB" id="273123at2759"/>
<dbReference type="EMBL" id="HF935733">
    <property type="protein sequence ID" value="CCX32229.1"/>
    <property type="molecule type" value="Genomic_DNA"/>
</dbReference>
<feature type="compositionally biased region" description="Low complexity" evidence="8">
    <location>
        <begin position="247"/>
        <end position="256"/>
    </location>
</feature>
<feature type="compositionally biased region" description="Acidic residues" evidence="8">
    <location>
        <begin position="54"/>
        <end position="66"/>
    </location>
</feature>
<organism evidence="11 12">
    <name type="scientific">Pyronema omphalodes (strain CBS 100304)</name>
    <name type="common">Pyronema confluens</name>
    <dbReference type="NCBI Taxonomy" id="1076935"/>
    <lineage>
        <taxon>Eukaryota</taxon>
        <taxon>Fungi</taxon>
        <taxon>Dikarya</taxon>
        <taxon>Ascomycota</taxon>
        <taxon>Pezizomycotina</taxon>
        <taxon>Pezizomycetes</taxon>
        <taxon>Pezizales</taxon>
        <taxon>Pyronemataceae</taxon>
        <taxon>Pyronema</taxon>
    </lineage>
</organism>
<dbReference type="InterPro" id="IPR012340">
    <property type="entry name" value="NA-bd_OB-fold"/>
</dbReference>
<dbReference type="FunFam" id="2.40.50.140:FF:000174">
    <property type="entry name" value="DNA replication licensing factor mcm10"/>
    <property type="match status" value="1"/>
</dbReference>